<feature type="compositionally biased region" description="Acidic residues" evidence="1">
    <location>
        <begin position="524"/>
        <end position="536"/>
    </location>
</feature>
<gene>
    <name evidence="2" type="ORF">BT63DRAFT_421052</name>
</gene>
<proteinExistence type="predicted"/>
<organism evidence="2 3">
    <name type="scientific">Microthyrium microscopicum</name>
    <dbReference type="NCBI Taxonomy" id="703497"/>
    <lineage>
        <taxon>Eukaryota</taxon>
        <taxon>Fungi</taxon>
        <taxon>Dikarya</taxon>
        <taxon>Ascomycota</taxon>
        <taxon>Pezizomycotina</taxon>
        <taxon>Dothideomycetes</taxon>
        <taxon>Dothideomycetes incertae sedis</taxon>
        <taxon>Microthyriales</taxon>
        <taxon>Microthyriaceae</taxon>
        <taxon>Microthyrium</taxon>
    </lineage>
</organism>
<reference evidence="2" key="1">
    <citation type="journal article" date="2020" name="Stud. Mycol.">
        <title>101 Dothideomycetes genomes: a test case for predicting lifestyles and emergence of pathogens.</title>
        <authorList>
            <person name="Haridas S."/>
            <person name="Albert R."/>
            <person name="Binder M."/>
            <person name="Bloem J."/>
            <person name="Labutti K."/>
            <person name="Salamov A."/>
            <person name="Andreopoulos B."/>
            <person name="Baker S."/>
            <person name="Barry K."/>
            <person name="Bills G."/>
            <person name="Bluhm B."/>
            <person name="Cannon C."/>
            <person name="Castanera R."/>
            <person name="Culley D."/>
            <person name="Daum C."/>
            <person name="Ezra D."/>
            <person name="Gonzalez J."/>
            <person name="Henrissat B."/>
            <person name="Kuo A."/>
            <person name="Liang C."/>
            <person name="Lipzen A."/>
            <person name="Lutzoni F."/>
            <person name="Magnuson J."/>
            <person name="Mondo S."/>
            <person name="Nolan M."/>
            <person name="Ohm R."/>
            <person name="Pangilinan J."/>
            <person name="Park H.-J."/>
            <person name="Ramirez L."/>
            <person name="Alfaro M."/>
            <person name="Sun H."/>
            <person name="Tritt A."/>
            <person name="Yoshinaga Y."/>
            <person name="Zwiers L.-H."/>
            <person name="Turgeon B."/>
            <person name="Goodwin S."/>
            <person name="Spatafora J."/>
            <person name="Crous P."/>
            <person name="Grigoriev I."/>
        </authorList>
    </citation>
    <scope>NUCLEOTIDE SEQUENCE</scope>
    <source>
        <strain evidence="2">CBS 115976</strain>
    </source>
</reference>
<sequence length="546" mass="61633">MTPGQVKVDKNGVAGSKACEAMNNIEIAKHVIKHYVATTLEDAKRALSASTQRPYPDATLLFLGNRMWHSESLPFYSPHIDMQWSSLLQNLGRIVTSPSGRVRHDGITTKYARRGTHANFAELDLRITEGRGIDNSPAVNACEGVRLRVRWLRTFPLSDFGPEPSDIVYCNNLITTIQMSIGQLFELTSDPASLTCFPIAQWFNNLQCIEWTAYDGEIPFSPFITATTPLREVFLMLEKPGERITGWHRLPVELRALSSFHLQTFGISIAVAEHFQQELIALFNTSFSVEHMCVETPIAVETPTNSYSLRITLMVDLVPSTLTKLTVQFFLIEGQQGRWPLLSLQELNIYGVGSNIVELLDNLNIPCLWKCTVQDDAVVENHGRISLVFQDILIALSEAAGSDNQVTSLGIAVGGSWDANPTFPCCPQGAEELTLLPSHIMDCHHVQETMKLLPNLQYVQMYSDCASMYPFDEEHPFVPEHWESLGSYHINELPANVFDLEYEDQSNDDMEQWDSDEPMHRGEEDDVYSEDDDDWPFGDYEFYPLE</sequence>
<dbReference type="Proteomes" id="UP000799302">
    <property type="component" value="Unassembled WGS sequence"/>
</dbReference>
<dbReference type="EMBL" id="MU004231">
    <property type="protein sequence ID" value="KAF2672848.1"/>
    <property type="molecule type" value="Genomic_DNA"/>
</dbReference>
<evidence type="ECO:0000256" key="1">
    <source>
        <dbReference type="SAM" id="MobiDB-lite"/>
    </source>
</evidence>
<protein>
    <submittedName>
        <fullName evidence="2">Uncharacterized protein</fullName>
    </submittedName>
</protein>
<keyword evidence="3" id="KW-1185">Reference proteome</keyword>
<feature type="region of interest" description="Disordered" evidence="1">
    <location>
        <begin position="504"/>
        <end position="537"/>
    </location>
</feature>
<feature type="compositionally biased region" description="Acidic residues" evidence="1">
    <location>
        <begin position="504"/>
        <end position="516"/>
    </location>
</feature>
<dbReference type="AlphaFoldDB" id="A0A6A6UP42"/>
<evidence type="ECO:0000313" key="2">
    <source>
        <dbReference type="EMBL" id="KAF2672848.1"/>
    </source>
</evidence>
<accession>A0A6A6UP42</accession>
<evidence type="ECO:0000313" key="3">
    <source>
        <dbReference type="Proteomes" id="UP000799302"/>
    </source>
</evidence>
<name>A0A6A6UP42_9PEZI</name>